<feature type="domain" description="GCVT N-terminal" evidence="3">
    <location>
        <begin position="580"/>
        <end position="849"/>
    </location>
</feature>
<dbReference type="InterPro" id="IPR041117">
    <property type="entry name" value="SoxA_A3"/>
</dbReference>
<dbReference type="Pfam" id="PF13510">
    <property type="entry name" value="Fer2_4"/>
    <property type="match status" value="1"/>
</dbReference>
<dbReference type="OrthoDB" id="5287468at2"/>
<evidence type="ECO:0000313" key="7">
    <source>
        <dbReference type="Proteomes" id="UP000199167"/>
    </source>
</evidence>
<evidence type="ECO:0000256" key="2">
    <source>
        <dbReference type="ARBA" id="ARBA00023002"/>
    </source>
</evidence>
<feature type="domain" description="SoxA A3" evidence="5">
    <location>
        <begin position="480"/>
        <end position="565"/>
    </location>
</feature>
<evidence type="ECO:0000259" key="4">
    <source>
        <dbReference type="Pfam" id="PF08669"/>
    </source>
</evidence>
<accession>A0A1I0NAW2</accession>
<dbReference type="InterPro" id="IPR028896">
    <property type="entry name" value="GcvT/YgfZ/DmdA"/>
</dbReference>
<dbReference type="PIRSF" id="PIRSF037980">
    <property type="entry name" value="SoxA"/>
    <property type="match status" value="1"/>
</dbReference>
<dbReference type="SUPFAM" id="SSF103025">
    <property type="entry name" value="Folate-binding domain"/>
    <property type="match status" value="1"/>
</dbReference>
<dbReference type="Pfam" id="PF12831">
    <property type="entry name" value="FAD_oxidored"/>
    <property type="match status" value="1"/>
</dbReference>
<keyword evidence="2" id="KW-0560">Oxidoreductase</keyword>
<dbReference type="Gene3D" id="3.50.50.60">
    <property type="entry name" value="FAD/NAD(P)-binding domain"/>
    <property type="match status" value="1"/>
</dbReference>
<dbReference type="PANTHER" id="PTHR43757">
    <property type="entry name" value="AMINOMETHYLTRANSFERASE"/>
    <property type="match status" value="1"/>
</dbReference>
<dbReference type="EMBL" id="FOIZ01000001">
    <property type="protein sequence ID" value="SEV98445.1"/>
    <property type="molecule type" value="Genomic_DNA"/>
</dbReference>
<proteinExistence type="inferred from homology"/>
<name>A0A1I0NAW2_9RHOB</name>
<comment type="similarity">
    <text evidence="1">Belongs to the GcvT family.</text>
</comment>
<dbReference type="RefSeq" id="WP_089989898.1">
    <property type="nucleotide sequence ID" value="NZ_FOIZ01000001.1"/>
</dbReference>
<dbReference type="Pfam" id="PF01571">
    <property type="entry name" value="GCV_T"/>
    <property type="match status" value="1"/>
</dbReference>
<dbReference type="NCBIfam" id="TIGR01372">
    <property type="entry name" value="soxA"/>
    <property type="match status" value="1"/>
</dbReference>
<dbReference type="AlphaFoldDB" id="A0A1I0NAW2"/>
<dbReference type="InterPro" id="IPR013977">
    <property type="entry name" value="GcvT_C"/>
</dbReference>
<protein>
    <submittedName>
        <fullName evidence="6">Sarcosine oxidase subunit alpha</fullName>
    </submittedName>
</protein>
<dbReference type="Pfam" id="PF08669">
    <property type="entry name" value="GCV_T_C"/>
    <property type="match status" value="1"/>
</dbReference>
<dbReference type="GO" id="GO:0005829">
    <property type="term" value="C:cytosol"/>
    <property type="evidence" value="ECO:0007669"/>
    <property type="project" value="TreeGrafter"/>
</dbReference>
<evidence type="ECO:0000259" key="3">
    <source>
        <dbReference type="Pfam" id="PF01571"/>
    </source>
</evidence>
<dbReference type="STRING" id="364200.SAMN04488515_0516"/>
<dbReference type="InterPro" id="IPR006222">
    <property type="entry name" value="GCVT_N"/>
</dbReference>
<evidence type="ECO:0000256" key="1">
    <source>
        <dbReference type="ARBA" id="ARBA00008609"/>
    </source>
</evidence>
<reference evidence="6 7" key="1">
    <citation type="submission" date="2016-10" db="EMBL/GenBank/DDBJ databases">
        <authorList>
            <person name="de Groot N.N."/>
        </authorList>
    </citation>
    <scope>NUCLEOTIDE SEQUENCE [LARGE SCALE GENOMIC DNA]</scope>
    <source>
        <strain evidence="6 7">DSM 17925</strain>
    </source>
</reference>
<dbReference type="GO" id="GO:0046653">
    <property type="term" value="P:tetrahydrofolate metabolic process"/>
    <property type="evidence" value="ECO:0007669"/>
    <property type="project" value="InterPro"/>
</dbReference>
<dbReference type="InterPro" id="IPR006277">
    <property type="entry name" value="Sarcosine_oxidase_asu"/>
</dbReference>
<organism evidence="6 7">
    <name type="scientific">Cognatiyoonia koreensis</name>
    <dbReference type="NCBI Taxonomy" id="364200"/>
    <lineage>
        <taxon>Bacteria</taxon>
        <taxon>Pseudomonadati</taxon>
        <taxon>Pseudomonadota</taxon>
        <taxon>Alphaproteobacteria</taxon>
        <taxon>Rhodobacterales</taxon>
        <taxon>Paracoccaceae</taxon>
        <taxon>Cognatiyoonia</taxon>
    </lineage>
</organism>
<dbReference type="InterPro" id="IPR029043">
    <property type="entry name" value="GcvT/YgfZ_C"/>
</dbReference>
<dbReference type="PANTHER" id="PTHR43757:SF2">
    <property type="entry name" value="AMINOMETHYLTRANSFERASE, MITOCHONDRIAL"/>
    <property type="match status" value="1"/>
</dbReference>
<dbReference type="InterPro" id="IPR036188">
    <property type="entry name" value="FAD/NAD-bd_sf"/>
</dbReference>
<dbReference type="InterPro" id="IPR042204">
    <property type="entry name" value="2Fe-2S-bd_N"/>
</dbReference>
<dbReference type="InterPro" id="IPR027266">
    <property type="entry name" value="TrmE/GcvT-like"/>
</dbReference>
<dbReference type="Pfam" id="PF17806">
    <property type="entry name" value="SO_alpha_A3"/>
    <property type="match status" value="1"/>
</dbReference>
<dbReference type="SUPFAM" id="SSF101790">
    <property type="entry name" value="Aminomethyltransferase beta-barrel domain"/>
    <property type="match status" value="1"/>
</dbReference>
<dbReference type="PRINTS" id="PR00368">
    <property type="entry name" value="FADPNR"/>
</dbReference>
<dbReference type="Gene3D" id="3.10.20.440">
    <property type="entry name" value="2Fe-2S iron-sulphur cluster binding domain, sarcosine oxidase, alpha subunit, N-terminal domain"/>
    <property type="match status" value="1"/>
</dbReference>
<gene>
    <name evidence="6" type="ORF">SAMN04488515_0516</name>
</gene>
<keyword evidence="7" id="KW-1185">Reference proteome</keyword>
<dbReference type="Proteomes" id="UP000199167">
    <property type="component" value="Unassembled WGS sequence"/>
</dbReference>
<evidence type="ECO:0000313" key="6">
    <source>
        <dbReference type="EMBL" id="SEV98445.1"/>
    </source>
</evidence>
<feature type="domain" description="Aminomethyltransferase C-terminal" evidence="4">
    <location>
        <begin position="869"/>
        <end position="952"/>
    </location>
</feature>
<evidence type="ECO:0000259" key="5">
    <source>
        <dbReference type="Pfam" id="PF17806"/>
    </source>
</evidence>
<dbReference type="PRINTS" id="PR00469">
    <property type="entry name" value="PNDRDTASEII"/>
</dbReference>
<dbReference type="Gene3D" id="3.30.1360.120">
    <property type="entry name" value="Probable tRNA modification gtpase trme, domain 1"/>
    <property type="match status" value="1"/>
</dbReference>
<dbReference type="GO" id="GO:0008115">
    <property type="term" value="F:sarcosine oxidase activity"/>
    <property type="evidence" value="ECO:0007669"/>
    <property type="project" value="InterPro"/>
</dbReference>
<sequence>MRIAGKGLVDTSKTISFTFDGQVYQGHPGDTLASALLANGVRLMGRSFKYHRPRGVLTAGSEEPNALVSVADEPNIRATTLEIFEGMAARSQNAWPSLKTDIMAVNDLISPFLGAGFYYKTFMWPKSFWEAVYEPIIRRAAGLGALAGKSVADNYEKAFAFCDVLVIGGGPAGIMAALTAAEAGKDVILADEDTLLGGRLLAESEAVNGQPGQEWAAAMQQRLSQMKNVRVMTRTTVTGAYDQGTYGALETVSRRGEGPRECFWRIVTAHAILCAGALERPIAFPNNDRPGIMMASAVRAYVNRWGVAPGQNVMVFGNNDNAHRTAHDLIAAGVNVVGLVDSRADVDVSGDFPIYRDGRIVATKGRHQLESVTIEHAGGTRLVRTDCLAMSGGWNPTVHLTCHMNGRPQWSEDIASFVPVDGMIPGMVTAGACKGIFDTAGCLAEGARVASDVLGVAQAQVPVADDSAYRIAPLWAVEGKGRKWLDFQNDVHVKDIRLAAQENFRSVEHMKRYTTQGMATDQGKSSNVAALAVLADATGRGIPETGTTTFRPPYVPVSIAALGAGSQGHGFAPKRLTTSYAASVARGAPMIEAGLWYRPSYFPAAGETTWRESCDREVRMVRETVGICDVSTLGKIDIQGPDAAVFLDFVYANTFSTLKPGKVRYGLMLREDGHVMDDGTTACLAPDHYVMTTTTAAAGQVMKHLEFVRQALRPELDVQIVSVTEQWAQFAVAGPGSRDLLNAVLDAPIDSDQFAYMSCGAVDVCGVPGRLFRISFSGEHAYEVAVPARYGDSLFRLLVAQAEAMDGGAYGMEALNVLRIEKGFITHAEIHGRVTAFDIGMDRMVSRKKDCIGQAAAERPGLRGADRQQLVGLRAKAPLSGGAHLFNAGAAATRLNHQGYVTSHCYSPTLDCYLGLGFLENGRDRHGETIKMRDHLRDLTAEVEVCHPVFLDPEGERLRG</sequence>
<dbReference type="SUPFAM" id="SSF51905">
    <property type="entry name" value="FAD/NAD(P)-binding domain"/>
    <property type="match status" value="1"/>
</dbReference>